<proteinExistence type="predicted"/>
<dbReference type="Proteomes" id="UP000324832">
    <property type="component" value="Unassembled WGS sequence"/>
</dbReference>
<keyword evidence="1" id="KW-0812">Transmembrane</keyword>
<dbReference type="AlphaFoldDB" id="A0A5E4QUW7"/>
<keyword evidence="3" id="KW-1185">Reference proteome</keyword>
<reference evidence="2 3" key="1">
    <citation type="submission" date="2017-07" db="EMBL/GenBank/DDBJ databases">
        <authorList>
            <person name="Talla V."/>
            <person name="Backstrom N."/>
        </authorList>
    </citation>
    <scope>NUCLEOTIDE SEQUENCE [LARGE SCALE GENOMIC DNA]</scope>
</reference>
<organism evidence="2 3">
    <name type="scientific">Leptidea sinapis</name>
    <dbReference type="NCBI Taxonomy" id="189913"/>
    <lineage>
        <taxon>Eukaryota</taxon>
        <taxon>Metazoa</taxon>
        <taxon>Ecdysozoa</taxon>
        <taxon>Arthropoda</taxon>
        <taxon>Hexapoda</taxon>
        <taxon>Insecta</taxon>
        <taxon>Pterygota</taxon>
        <taxon>Neoptera</taxon>
        <taxon>Endopterygota</taxon>
        <taxon>Lepidoptera</taxon>
        <taxon>Glossata</taxon>
        <taxon>Ditrysia</taxon>
        <taxon>Papilionoidea</taxon>
        <taxon>Pieridae</taxon>
        <taxon>Dismorphiinae</taxon>
        <taxon>Leptidea</taxon>
    </lineage>
</organism>
<sequence>MNTTVHCFTTACEVIWSAIIFGLLVVCLAILAQVPKVQPLTQLQPHYLQPQLQLLQLQPPHQLRPLQLPRQQLQPQQL</sequence>
<evidence type="ECO:0000256" key="1">
    <source>
        <dbReference type="SAM" id="Phobius"/>
    </source>
</evidence>
<name>A0A5E4QUW7_9NEOP</name>
<gene>
    <name evidence="2" type="ORF">LSINAPIS_LOCUS11821</name>
</gene>
<keyword evidence="1" id="KW-1133">Transmembrane helix</keyword>
<dbReference type="EMBL" id="FZQP02005332">
    <property type="protein sequence ID" value="VVD01394.1"/>
    <property type="molecule type" value="Genomic_DNA"/>
</dbReference>
<keyword evidence="1" id="KW-0472">Membrane</keyword>
<protein>
    <submittedName>
        <fullName evidence="2">Uncharacterized protein</fullName>
    </submittedName>
</protein>
<feature type="transmembrane region" description="Helical" evidence="1">
    <location>
        <begin position="14"/>
        <end position="34"/>
    </location>
</feature>
<accession>A0A5E4QUW7</accession>
<evidence type="ECO:0000313" key="2">
    <source>
        <dbReference type="EMBL" id="VVD01394.1"/>
    </source>
</evidence>
<evidence type="ECO:0000313" key="3">
    <source>
        <dbReference type="Proteomes" id="UP000324832"/>
    </source>
</evidence>